<dbReference type="EMBL" id="NEVR01000004">
    <property type="protein sequence ID" value="OZI58799.1"/>
    <property type="molecule type" value="Genomic_DNA"/>
</dbReference>
<proteinExistence type="inferred from homology"/>
<name>A0ABX4EWF3_9BORD</name>
<keyword evidence="2" id="KW-0413">Isomerase</keyword>
<protein>
    <submittedName>
        <fullName evidence="3">Phenazine biosynthesis protein</fullName>
    </submittedName>
</protein>
<dbReference type="Pfam" id="PF02567">
    <property type="entry name" value="PhzC-PhzF"/>
    <property type="match status" value="1"/>
</dbReference>
<accession>A0ABX4EWF3</accession>
<dbReference type="SUPFAM" id="SSF54506">
    <property type="entry name" value="Diaminopimelate epimerase-like"/>
    <property type="match status" value="1"/>
</dbReference>
<dbReference type="Gene3D" id="3.10.310.10">
    <property type="entry name" value="Diaminopimelate Epimerase, Chain A, domain 1"/>
    <property type="match status" value="2"/>
</dbReference>
<evidence type="ECO:0000313" key="4">
    <source>
        <dbReference type="Proteomes" id="UP000216354"/>
    </source>
</evidence>
<comment type="similarity">
    <text evidence="1">Belongs to the PhzF family.</text>
</comment>
<reference evidence="3 4" key="1">
    <citation type="submission" date="2017-05" db="EMBL/GenBank/DDBJ databases">
        <title>Complete and WGS of Bordetella genogroups.</title>
        <authorList>
            <person name="Spilker T."/>
            <person name="Lipuma J."/>
        </authorList>
    </citation>
    <scope>NUCLEOTIDE SEQUENCE [LARGE SCALE GENOMIC DNA]</scope>
    <source>
        <strain evidence="3 4">AU9795</strain>
    </source>
</reference>
<dbReference type="NCBIfam" id="TIGR00654">
    <property type="entry name" value="PhzF_family"/>
    <property type="match status" value="1"/>
</dbReference>
<dbReference type="PIRSF" id="PIRSF016184">
    <property type="entry name" value="PhzC_PhzF"/>
    <property type="match status" value="1"/>
</dbReference>
<dbReference type="InterPro" id="IPR003719">
    <property type="entry name" value="Phenazine_PhzF-like"/>
</dbReference>
<organism evidence="3 4">
    <name type="scientific">Bordetella genomosp. 1</name>
    <dbReference type="NCBI Taxonomy" id="1395607"/>
    <lineage>
        <taxon>Bacteria</taxon>
        <taxon>Pseudomonadati</taxon>
        <taxon>Pseudomonadota</taxon>
        <taxon>Betaproteobacteria</taxon>
        <taxon>Burkholderiales</taxon>
        <taxon>Alcaligenaceae</taxon>
        <taxon>Bordetella</taxon>
    </lineage>
</organism>
<evidence type="ECO:0000256" key="2">
    <source>
        <dbReference type="ARBA" id="ARBA00023235"/>
    </source>
</evidence>
<evidence type="ECO:0000256" key="1">
    <source>
        <dbReference type="ARBA" id="ARBA00008270"/>
    </source>
</evidence>
<gene>
    <name evidence="3" type="ORF">CAL27_19175</name>
</gene>
<sequence>MTDPRSLHVRPLPAAGEAALLRVFVDPAADRPGGNPVPLVADAQGMTAADMQALAAHHGHESAFVLPADAPGHLCRLRFFVPGHEMEMCGHATVGTLWALRQWGLWTTATARVQTLSGSVDVEWDEARGWTWISQPAVRVDALTPEQVRAIGDVLGIDAATGPLHAVNASTSRVKTLVRMPDAVALDALTPDFSAMQSLCEAIDSTGLYPYSQDGEAIAARQFPKASGYPEDAATGIAAAALWGYLDSVGALPGGGIRTVRQGVAMGSPSAIQLRARGDGPGCWLSGETRWMV</sequence>
<dbReference type="RefSeq" id="WP_255032321.1">
    <property type="nucleotide sequence ID" value="NZ_NEVR01000004.1"/>
</dbReference>
<dbReference type="PANTHER" id="PTHR13774:SF39">
    <property type="entry name" value="BIOSYNTHESIS PROTEIN, PUTATIVE-RELATED"/>
    <property type="match status" value="1"/>
</dbReference>
<dbReference type="Proteomes" id="UP000216354">
    <property type="component" value="Unassembled WGS sequence"/>
</dbReference>
<keyword evidence="4" id="KW-1185">Reference proteome</keyword>
<dbReference type="PANTHER" id="PTHR13774">
    <property type="entry name" value="PHENAZINE BIOSYNTHESIS PROTEIN"/>
    <property type="match status" value="1"/>
</dbReference>
<comment type="caution">
    <text evidence="3">The sequence shown here is derived from an EMBL/GenBank/DDBJ whole genome shotgun (WGS) entry which is preliminary data.</text>
</comment>
<evidence type="ECO:0000313" key="3">
    <source>
        <dbReference type="EMBL" id="OZI58799.1"/>
    </source>
</evidence>